<feature type="transmembrane region" description="Helical" evidence="1">
    <location>
        <begin position="184"/>
        <end position="203"/>
    </location>
</feature>
<dbReference type="Proteomes" id="UP001174932">
    <property type="component" value="Unassembled WGS sequence"/>
</dbReference>
<feature type="transmembrane region" description="Helical" evidence="1">
    <location>
        <begin position="209"/>
        <end position="228"/>
    </location>
</feature>
<feature type="transmembrane region" description="Helical" evidence="1">
    <location>
        <begin position="127"/>
        <end position="147"/>
    </location>
</feature>
<dbReference type="SUPFAM" id="SSF103481">
    <property type="entry name" value="Multidrug resistance efflux transporter EmrE"/>
    <property type="match status" value="2"/>
</dbReference>
<feature type="transmembrane region" description="Helical" evidence="1">
    <location>
        <begin position="37"/>
        <end position="59"/>
    </location>
</feature>
<feature type="domain" description="EamA" evidence="2">
    <location>
        <begin position="153"/>
        <end position="278"/>
    </location>
</feature>
<sequence length="297" mass="31219">MPFKNLSPHARGVLITFLGGFALSFDIPLVRLASGEVWSILTVRSLCTMLLVAALWIGLRLRDGKAPVMLPGLPGIAVALLYAISTVFFLLSVFNTSTANVAFILAFNPMFGALLSWIFMGEKPRPITFAAMAAMTVGVVIIVGSSLEGGHLFGDAMAGCSALCIAAALTLSRASGRDFGYTPLVATAISAMIGGLLIVDTGFVISNPFWIILNGLIVTPFAFWALAVGPKYLSAAETGMFYLLETVLAPIWVWLLFAEQPPVATLIGGGIILAALVWHSLASVSTTDPAPTSPDTA</sequence>
<feature type="transmembrane region" description="Helical" evidence="1">
    <location>
        <begin position="240"/>
        <end position="257"/>
    </location>
</feature>
<dbReference type="InterPro" id="IPR037185">
    <property type="entry name" value="EmrE-like"/>
</dbReference>
<gene>
    <name evidence="3" type="ORF">Q4481_07290</name>
</gene>
<dbReference type="EMBL" id="JAUOZU010000006">
    <property type="protein sequence ID" value="MDO6963757.1"/>
    <property type="molecule type" value="Genomic_DNA"/>
</dbReference>
<feature type="transmembrane region" description="Helical" evidence="1">
    <location>
        <begin position="263"/>
        <end position="281"/>
    </location>
</feature>
<reference evidence="3" key="1">
    <citation type="journal article" date="2015" name="Int. J. Syst. Evol. Microbiol.">
        <title>Rhizobium alvei sp. nov., isolated from a freshwater river.</title>
        <authorList>
            <person name="Sheu S.Y."/>
            <person name="Huang H.W."/>
            <person name="Young C.C."/>
            <person name="Chen W.M."/>
        </authorList>
    </citation>
    <scope>NUCLEOTIDE SEQUENCE</scope>
    <source>
        <strain evidence="3">TNR-22</strain>
    </source>
</reference>
<keyword evidence="1" id="KW-0812">Transmembrane</keyword>
<evidence type="ECO:0000259" key="2">
    <source>
        <dbReference type="Pfam" id="PF00892"/>
    </source>
</evidence>
<feature type="transmembrane region" description="Helical" evidence="1">
    <location>
        <begin position="153"/>
        <end position="172"/>
    </location>
</feature>
<accession>A0ABT8YJW0</accession>
<dbReference type="PANTHER" id="PTHR22911:SF135">
    <property type="entry name" value="BLR4310 PROTEIN"/>
    <property type="match status" value="1"/>
</dbReference>
<evidence type="ECO:0000313" key="4">
    <source>
        <dbReference type="Proteomes" id="UP001174932"/>
    </source>
</evidence>
<feature type="transmembrane region" description="Helical" evidence="1">
    <location>
        <begin position="12"/>
        <end position="31"/>
    </location>
</feature>
<comment type="caution">
    <text evidence="3">The sequence shown here is derived from an EMBL/GenBank/DDBJ whole genome shotgun (WGS) entry which is preliminary data.</text>
</comment>
<feature type="transmembrane region" description="Helical" evidence="1">
    <location>
        <begin position="100"/>
        <end position="120"/>
    </location>
</feature>
<dbReference type="RefSeq" id="WP_304375669.1">
    <property type="nucleotide sequence ID" value="NZ_JAUOZU010000006.1"/>
</dbReference>
<feature type="transmembrane region" description="Helical" evidence="1">
    <location>
        <begin position="71"/>
        <end position="94"/>
    </location>
</feature>
<dbReference type="PANTHER" id="PTHR22911">
    <property type="entry name" value="ACYL-MALONYL CONDENSING ENZYME-RELATED"/>
    <property type="match status" value="1"/>
</dbReference>
<dbReference type="InterPro" id="IPR000620">
    <property type="entry name" value="EamA_dom"/>
</dbReference>
<evidence type="ECO:0000313" key="3">
    <source>
        <dbReference type="EMBL" id="MDO6963757.1"/>
    </source>
</evidence>
<dbReference type="Pfam" id="PF00892">
    <property type="entry name" value="EamA"/>
    <property type="match status" value="2"/>
</dbReference>
<evidence type="ECO:0000256" key="1">
    <source>
        <dbReference type="SAM" id="Phobius"/>
    </source>
</evidence>
<keyword evidence="1" id="KW-1133">Transmembrane helix</keyword>
<name>A0ABT8YJW0_9HYPH</name>
<keyword evidence="4" id="KW-1185">Reference proteome</keyword>
<feature type="domain" description="EamA" evidence="2">
    <location>
        <begin position="11"/>
        <end position="143"/>
    </location>
</feature>
<keyword evidence="1" id="KW-0472">Membrane</keyword>
<proteinExistence type="predicted"/>
<reference evidence="3" key="2">
    <citation type="submission" date="2023-07" db="EMBL/GenBank/DDBJ databases">
        <authorList>
            <person name="Shen H."/>
        </authorList>
    </citation>
    <scope>NUCLEOTIDE SEQUENCE</scope>
    <source>
        <strain evidence="3">TNR-22</strain>
    </source>
</reference>
<organism evidence="3 4">
    <name type="scientific">Rhizobium alvei</name>
    <dbReference type="NCBI Taxonomy" id="1132659"/>
    <lineage>
        <taxon>Bacteria</taxon>
        <taxon>Pseudomonadati</taxon>
        <taxon>Pseudomonadota</taxon>
        <taxon>Alphaproteobacteria</taxon>
        <taxon>Hyphomicrobiales</taxon>
        <taxon>Rhizobiaceae</taxon>
        <taxon>Rhizobium/Agrobacterium group</taxon>
        <taxon>Rhizobium</taxon>
    </lineage>
</organism>
<protein>
    <submittedName>
        <fullName evidence="3">DMT family transporter</fullName>
    </submittedName>
</protein>